<dbReference type="CDD" id="cd21552">
    <property type="entry name" value="VEFS-box_ctSUZ12-like"/>
    <property type="match status" value="1"/>
</dbReference>
<feature type="region of interest" description="Disordered" evidence="8">
    <location>
        <begin position="441"/>
        <end position="471"/>
    </location>
</feature>
<dbReference type="AlphaFoldDB" id="A0A6G1HMI7"/>
<accession>A0A6G1HMI7</accession>
<evidence type="ECO:0000259" key="9">
    <source>
        <dbReference type="PROSITE" id="PS50157"/>
    </source>
</evidence>
<proteinExistence type="inferred from homology"/>
<dbReference type="PROSITE" id="PS50157">
    <property type="entry name" value="ZINC_FINGER_C2H2_2"/>
    <property type="match status" value="1"/>
</dbReference>
<keyword evidence="6" id="KW-0804">Transcription</keyword>
<protein>
    <recommendedName>
        <fullName evidence="9">C2H2-type domain-containing protein</fullName>
    </recommendedName>
</protein>
<dbReference type="InterPro" id="IPR019135">
    <property type="entry name" value="Polycomb_protein_VEFS-Box"/>
</dbReference>
<evidence type="ECO:0000256" key="3">
    <source>
        <dbReference type="ARBA" id="ARBA00022771"/>
    </source>
</evidence>
<dbReference type="InterPro" id="IPR011011">
    <property type="entry name" value="Znf_FYVE_PHD"/>
</dbReference>
<evidence type="ECO:0000256" key="7">
    <source>
        <dbReference type="PROSITE-ProRule" id="PRU00042"/>
    </source>
</evidence>
<dbReference type="Pfam" id="PF09733">
    <property type="entry name" value="VEFS-Box"/>
    <property type="match status" value="1"/>
</dbReference>
<sequence>MRPKELRFEGGSTSLKLFLVHCRTPTFLQRNVRAVLNAHEKAGGKAKNPSVSRKPTAVRIAWDTVDLPEEAIWHRAQEMAEPQLVVSVKGLKPMRGRNGDPRIALKTRLGRFQVVQLSCDIEVSVWHTQDNLKRSLWREVQTAHLVGRVYEDNTIDLNVNIEKLFVIKKKNLLVRIQNGKRWVQGLDNNYEMCLKLQFQSSEDAEQIMPLLYGSQVASPYTPKTNLAAKWLGLPKCPPAGTVLPISRIFEGRKKMTEYGYEIEVGWETDLDVGCEVDMGWQVRGPILNNVNHLIKSAASKLKPEAEAMDVDKNSVKVVYRWDDRAVTVSGFSCLYCRKTEKSATRLRFHLEHFHASRKETFSIISRDGRHVTFSMPKQGKGGGRKSPEPEAFPGKPIVVNGPDPNTKGMPNPTGHLWVAPNDTFDINKYLDGGDTWVARGLKGRKGKATPSAAQSDVEEETPRKGPEDVQLTLSRGPTARKRYVVPYPEHGGQFWSTKEKRVLRPGEFLSESDDEPEMSWQAPQRRAVYANINVCEDEKDVLVSWELHIMRENLAGDRYYGDAAIRYTHARMKWLLQKPERLEAWYKKLRRMKQQKLLEENFLVFILEMIRKQNEKYYREREIPDSEGGDAMQIDDDTPEVEIPQTNPIPRRRKDACICGELATTLADTIMCFNSDVCKYPLFHLKCIGLTTPLRGWVCLECMKKEEEA</sequence>
<dbReference type="Gene3D" id="3.30.40.10">
    <property type="entry name" value="Zinc/RING finger domain, C3HC4 (zinc finger)"/>
    <property type="match status" value="1"/>
</dbReference>
<keyword evidence="2" id="KW-0479">Metal-binding</keyword>
<evidence type="ECO:0000256" key="1">
    <source>
        <dbReference type="ARBA" id="ARBA00007416"/>
    </source>
</evidence>
<gene>
    <name evidence="10" type="ORF">EJ06DRAFT_167652</name>
</gene>
<dbReference type="InterPro" id="IPR013087">
    <property type="entry name" value="Znf_C2H2_type"/>
</dbReference>
<dbReference type="GO" id="GO:0008270">
    <property type="term" value="F:zinc ion binding"/>
    <property type="evidence" value="ECO:0007669"/>
    <property type="project" value="UniProtKB-KW"/>
</dbReference>
<evidence type="ECO:0000313" key="10">
    <source>
        <dbReference type="EMBL" id="KAF2397230.1"/>
    </source>
</evidence>
<organism evidence="10 11">
    <name type="scientific">Trichodelitschia bisporula</name>
    <dbReference type="NCBI Taxonomy" id="703511"/>
    <lineage>
        <taxon>Eukaryota</taxon>
        <taxon>Fungi</taxon>
        <taxon>Dikarya</taxon>
        <taxon>Ascomycota</taxon>
        <taxon>Pezizomycotina</taxon>
        <taxon>Dothideomycetes</taxon>
        <taxon>Dothideomycetes incertae sedis</taxon>
        <taxon>Phaeotrichales</taxon>
        <taxon>Phaeotrichaceae</taxon>
        <taxon>Trichodelitschia</taxon>
    </lineage>
</organism>
<evidence type="ECO:0000256" key="8">
    <source>
        <dbReference type="SAM" id="MobiDB-lite"/>
    </source>
</evidence>
<evidence type="ECO:0000313" key="11">
    <source>
        <dbReference type="Proteomes" id="UP000799640"/>
    </source>
</evidence>
<feature type="domain" description="C2H2-type" evidence="9">
    <location>
        <begin position="331"/>
        <end position="359"/>
    </location>
</feature>
<evidence type="ECO:0000256" key="2">
    <source>
        <dbReference type="ARBA" id="ARBA00022723"/>
    </source>
</evidence>
<dbReference type="Proteomes" id="UP000799640">
    <property type="component" value="Unassembled WGS sequence"/>
</dbReference>
<evidence type="ECO:0000256" key="4">
    <source>
        <dbReference type="ARBA" id="ARBA00022833"/>
    </source>
</evidence>
<keyword evidence="5" id="KW-0805">Transcription regulation</keyword>
<evidence type="ECO:0000256" key="6">
    <source>
        <dbReference type="ARBA" id="ARBA00023163"/>
    </source>
</evidence>
<feature type="region of interest" description="Disordered" evidence="8">
    <location>
        <begin position="375"/>
        <end position="400"/>
    </location>
</feature>
<reference evidence="10" key="1">
    <citation type="journal article" date="2020" name="Stud. Mycol.">
        <title>101 Dothideomycetes genomes: a test case for predicting lifestyles and emergence of pathogens.</title>
        <authorList>
            <person name="Haridas S."/>
            <person name="Albert R."/>
            <person name="Binder M."/>
            <person name="Bloem J."/>
            <person name="Labutti K."/>
            <person name="Salamov A."/>
            <person name="Andreopoulos B."/>
            <person name="Baker S."/>
            <person name="Barry K."/>
            <person name="Bills G."/>
            <person name="Bluhm B."/>
            <person name="Cannon C."/>
            <person name="Castanera R."/>
            <person name="Culley D."/>
            <person name="Daum C."/>
            <person name="Ezra D."/>
            <person name="Gonzalez J."/>
            <person name="Henrissat B."/>
            <person name="Kuo A."/>
            <person name="Liang C."/>
            <person name="Lipzen A."/>
            <person name="Lutzoni F."/>
            <person name="Magnuson J."/>
            <person name="Mondo S."/>
            <person name="Nolan M."/>
            <person name="Ohm R."/>
            <person name="Pangilinan J."/>
            <person name="Park H.-J."/>
            <person name="Ramirez L."/>
            <person name="Alfaro M."/>
            <person name="Sun H."/>
            <person name="Tritt A."/>
            <person name="Yoshinaga Y."/>
            <person name="Zwiers L.-H."/>
            <person name="Turgeon B."/>
            <person name="Goodwin S."/>
            <person name="Spatafora J."/>
            <person name="Crous P."/>
            <person name="Grigoriev I."/>
        </authorList>
    </citation>
    <scope>NUCLEOTIDE SEQUENCE</scope>
    <source>
        <strain evidence="10">CBS 262.69</strain>
    </source>
</reference>
<dbReference type="EMBL" id="ML996704">
    <property type="protein sequence ID" value="KAF2397230.1"/>
    <property type="molecule type" value="Genomic_DNA"/>
</dbReference>
<keyword evidence="4" id="KW-0862">Zinc</keyword>
<keyword evidence="3 7" id="KW-0863">Zinc-finger</keyword>
<comment type="similarity">
    <text evidence="1">Belongs to the VEFS (VRN2-EMF2-FIS2-SU(Z)12) family.</text>
</comment>
<feature type="region of interest" description="Disordered" evidence="8">
    <location>
        <begin position="626"/>
        <end position="646"/>
    </location>
</feature>
<keyword evidence="11" id="KW-1185">Reference proteome</keyword>
<feature type="compositionally biased region" description="Acidic residues" evidence="8">
    <location>
        <begin position="626"/>
        <end position="640"/>
    </location>
</feature>
<dbReference type="SUPFAM" id="SSF57903">
    <property type="entry name" value="FYVE/PHD zinc finger"/>
    <property type="match status" value="1"/>
</dbReference>
<dbReference type="InterPro" id="IPR013083">
    <property type="entry name" value="Znf_RING/FYVE/PHD"/>
</dbReference>
<dbReference type="OrthoDB" id="166746at2759"/>
<name>A0A6G1HMI7_9PEZI</name>
<evidence type="ECO:0000256" key="5">
    <source>
        <dbReference type="ARBA" id="ARBA00023015"/>
    </source>
</evidence>